<reference evidence="7" key="1">
    <citation type="submission" date="2022-10" db="EMBL/GenBank/DDBJ databases">
        <authorList>
            <person name="Yu W.X."/>
        </authorList>
    </citation>
    <scope>NUCLEOTIDE SEQUENCE</scope>
    <source>
        <strain evidence="7">D04</strain>
    </source>
</reference>
<name>A0AAE3MAJ6_9BACT</name>
<dbReference type="Gene3D" id="3.40.220.10">
    <property type="entry name" value="Leucine Aminopeptidase, subunit E, domain 1"/>
    <property type="match status" value="1"/>
</dbReference>
<gene>
    <name evidence="7" type="ORF">OM074_00315</name>
</gene>
<dbReference type="GO" id="GO:0030145">
    <property type="term" value="F:manganese ion binding"/>
    <property type="evidence" value="ECO:0007669"/>
    <property type="project" value="InterPro"/>
</dbReference>
<dbReference type="InterPro" id="IPR043472">
    <property type="entry name" value="Macro_dom-like"/>
</dbReference>
<accession>A0AAE3MAJ6</accession>
<evidence type="ECO:0000256" key="4">
    <source>
        <dbReference type="ARBA" id="ARBA00022801"/>
    </source>
</evidence>
<feature type="domain" description="Cytosol aminopeptidase" evidence="6">
    <location>
        <begin position="326"/>
        <end position="333"/>
    </location>
</feature>
<sequence>MQPTIKKEIEIKQENNLVFLVNNIALLKDFNFSNEEIKYINKKTDKSKSLVHFNRLSQQVFVRFSSDSGNDENEKIRMDGNVILKELKKEEATNVSIVDLIGCKERTIALCEGIALSAYSFLYYKSKKEDQKTEELKEICVSSPAVTGCEINELNNLLEAVYITRNLVNEPVDRLNAVQLSEFVVEQSKTDGFHVEVFNKNKIESLKFGGLLGVNKGSIDPPTFTVIEWKPANAVNEKPYVLVGKGVVFDTGGINLKTPPGSLDTMKSDMGGAASVIGTLSAVAKNNLPVHVIGLVPATDNRPGENAIVPGDILTMHNGMTVEVLNTDAEGRLILADALSYANKYKPELVIDLATLTGSAVMAIGEYGTVGMGTADDKVFDELEQQGYKTHERVVKFPFWNDYDELIKSDIADIKNLGGREAGAITAGKFLSNFVDFPWIHLDIAGPSFHMKESSYRGKGGSGVGVRLLYHFFKSVVEKTLQPV</sequence>
<dbReference type="PRINTS" id="PR00481">
    <property type="entry name" value="LAMNOPPTDASE"/>
</dbReference>
<dbReference type="InterPro" id="IPR000819">
    <property type="entry name" value="Peptidase_M17_C"/>
</dbReference>
<evidence type="ECO:0000256" key="1">
    <source>
        <dbReference type="ARBA" id="ARBA00009528"/>
    </source>
</evidence>
<dbReference type="GO" id="GO:0005737">
    <property type="term" value="C:cytoplasm"/>
    <property type="evidence" value="ECO:0007669"/>
    <property type="project" value="InterPro"/>
</dbReference>
<evidence type="ECO:0000313" key="7">
    <source>
        <dbReference type="EMBL" id="MCW3804044.1"/>
    </source>
</evidence>
<keyword evidence="4" id="KW-0378">Hydrolase</keyword>
<dbReference type="InterPro" id="IPR011356">
    <property type="entry name" value="Leucine_aapep/pepB"/>
</dbReference>
<keyword evidence="8" id="KW-1185">Reference proteome</keyword>
<proteinExistence type="inferred from homology"/>
<organism evidence="7 8">
    <name type="scientific">Plebeiibacterium marinum</name>
    <dbReference type="NCBI Taxonomy" id="2992111"/>
    <lineage>
        <taxon>Bacteria</taxon>
        <taxon>Pseudomonadati</taxon>
        <taxon>Bacteroidota</taxon>
        <taxon>Bacteroidia</taxon>
        <taxon>Marinilabiliales</taxon>
        <taxon>Marinilabiliaceae</taxon>
        <taxon>Plebeiibacterium</taxon>
    </lineage>
</organism>
<evidence type="ECO:0000256" key="3">
    <source>
        <dbReference type="ARBA" id="ARBA00022670"/>
    </source>
</evidence>
<evidence type="ECO:0000259" key="6">
    <source>
        <dbReference type="PROSITE" id="PS00631"/>
    </source>
</evidence>
<dbReference type="SUPFAM" id="SSF53187">
    <property type="entry name" value="Zn-dependent exopeptidases"/>
    <property type="match status" value="1"/>
</dbReference>
<dbReference type="AlphaFoldDB" id="A0AAE3MAJ6"/>
<comment type="similarity">
    <text evidence="1">Belongs to the peptidase M17 family.</text>
</comment>
<keyword evidence="2 7" id="KW-0031">Aminopeptidase</keyword>
<evidence type="ECO:0000256" key="2">
    <source>
        <dbReference type="ARBA" id="ARBA00022438"/>
    </source>
</evidence>
<dbReference type="Proteomes" id="UP001207408">
    <property type="component" value="Unassembled WGS sequence"/>
</dbReference>
<comment type="caution">
    <text evidence="7">The sequence shown here is derived from an EMBL/GenBank/DDBJ whole genome shotgun (WGS) entry which is preliminary data.</text>
</comment>
<dbReference type="GO" id="GO:0070006">
    <property type="term" value="F:metalloaminopeptidase activity"/>
    <property type="evidence" value="ECO:0007669"/>
    <property type="project" value="InterPro"/>
</dbReference>
<dbReference type="PROSITE" id="PS00631">
    <property type="entry name" value="CYTOSOL_AP"/>
    <property type="match status" value="1"/>
</dbReference>
<keyword evidence="3" id="KW-0645">Protease</keyword>
<evidence type="ECO:0000313" key="8">
    <source>
        <dbReference type="Proteomes" id="UP001207408"/>
    </source>
</evidence>
<dbReference type="Pfam" id="PF00883">
    <property type="entry name" value="Peptidase_M17"/>
    <property type="match status" value="1"/>
</dbReference>
<dbReference type="GO" id="GO:0006508">
    <property type="term" value="P:proteolysis"/>
    <property type="evidence" value="ECO:0007669"/>
    <property type="project" value="UniProtKB-KW"/>
</dbReference>
<protein>
    <submittedName>
        <fullName evidence="7">Leucyl aminopeptidase</fullName>
    </submittedName>
</protein>
<evidence type="ECO:0000256" key="5">
    <source>
        <dbReference type="ARBA" id="ARBA00023211"/>
    </source>
</evidence>
<dbReference type="CDD" id="cd00433">
    <property type="entry name" value="Peptidase_M17"/>
    <property type="match status" value="1"/>
</dbReference>
<dbReference type="PANTHER" id="PTHR11963:SF23">
    <property type="entry name" value="CYTOSOL AMINOPEPTIDASE"/>
    <property type="match status" value="1"/>
</dbReference>
<keyword evidence="5" id="KW-0464">Manganese</keyword>
<dbReference type="EMBL" id="JAPDPI010000001">
    <property type="protein sequence ID" value="MCW3804044.1"/>
    <property type="molecule type" value="Genomic_DNA"/>
</dbReference>
<dbReference type="Gene3D" id="3.40.630.10">
    <property type="entry name" value="Zn peptidases"/>
    <property type="match status" value="1"/>
</dbReference>
<dbReference type="RefSeq" id="WP_301197268.1">
    <property type="nucleotide sequence ID" value="NZ_JAPDPI010000001.1"/>
</dbReference>
<dbReference type="PANTHER" id="PTHR11963">
    <property type="entry name" value="LEUCINE AMINOPEPTIDASE-RELATED"/>
    <property type="match status" value="1"/>
</dbReference>